<sequence length="497" mass="54661">MSDKKIKVVFMKSEEKTFFGQPRGLATLFFTEMWERFSYYGMRAILLYYMYDTVANGGLGLPKATSVAIMSVYGSLVFMSSIVGGWMADRLLGSRKTVFIGGLFIMLGHVVLATPFGIAALFISMIFIVIGTGMLKSNVSSMVGGLYAPEDVRRDAGFSIFYMGINIGSLLAPIIVGTLGQTVNYHLGFFVAAIGMLVGLIVYYFQGKHTLKEIGKQPSNPITATERPKVIKTFILALIIVAIIFGGAAVTGHLTIDFFINFISVLGIGLPVFYFTRMLRSKDVSLEERSKVRAYIPLFISAIVFWSLEEQGSSILALFASERTQQTLFGFNVPASWYQILNPVFVVLLTPVFVTLWTKLGKRQPSTVVKFSLGLVLAGLSFVLLMFPALLFGTDQRVSPLWLIFSFFIMILGEMCLSPVGLSVTTKLAPKAFEAQTLAIWLLADASSQAINAQISRFFTPQNESAYFGIVGAVAVLTGIILFTIRKPIQKLMGNVR</sequence>
<evidence type="ECO:0000256" key="3">
    <source>
        <dbReference type="ARBA" id="ARBA00022448"/>
    </source>
</evidence>
<dbReference type="InterPro" id="IPR050171">
    <property type="entry name" value="MFS_Transporters"/>
</dbReference>
<comment type="subcellular location">
    <subcellularLocation>
        <location evidence="1">Cell membrane</location>
        <topology evidence="1">Multi-pass membrane protein</topology>
    </subcellularLocation>
    <subcellularLocation>
        <location evidence="10">Membrane</location>
        <topology evidence="10">Multi-pass membrane protein</topology>
    </subcellularLocation>
</comment>
<keyword evidence="3 10" id="KW-0813">Transport</keyword>
<reference evidence="13" key="1">
    <citation type="submission" date="2023-01" db="EMBL/GenBank/DDBJ databases">
        <title>Oxazolidinone resistance genes in florfenicol resistant enterococci from beef cattle and veal calves at slaughter.</title>
        <authorList>
            <person name="Biggel M."/>
        </authorList>
    </citation>
    <scope>NUCLEOTIDE SEQUENCE</scope>
    <source>
        <strain evidence="13">K204-1</strain>
    </source>
</reference>
<accession>A0AAE9XMU1</accession>
<dbReference type="GO" id="GO:0071916">
    <property type="term" value="F:dipeptide transmembrane transporter activity"/>
    <property type="evidence" value="ECO:0007669"/>
    <property type="project" value="UniProtKB-ARBA"/>
</dbReference>
<feature type="transmembrane region" description="Helical" evidence="11">
    <location>
        <begin position="465"/>
        <end position="485"/>
    </location>
</feature>
<dbReference type="InterPro" id="IPR000109">
    <property type="entry name" value="POT_fam"/>
</dbReference>
<keyword evidence="6 11" id="KW-1133">Transmembrane helix</keyword>
<feature type="transmembrane region" description="Helical" evidence="11">
    <location>
        <begin position="160"/>
        <end position="179"/>
    </location>
</feature>
<feature type="transmembrane region" description="Helical" evidence="11">
    <location>
        <begin position="185"/>
        <end position="205"/>
    </location>
</feature>
<evidence type="ECO:0000256" key="1">
    <source>
        <dbReference type="ARBA" id="ARBA00004651"/>
    </source>
</evidence>
<dbReference type="PROSITE" id="PS01022">
    <property type="entry name" value="PTR2_1"/>
    <property type="match status" value="1"/>
</dbReference>
<evidence type="ECO:0000256" key="8">
    <source>
        <dbReference type="ARBA" id="ARBA00059575"/>
    </source>
</evidence>
<dbReference type="GO" id="GO:0035443">
    <property type="term" value="P:tripeptide transmembrane transport"/>
    <property type="evidence" value="ECO:0007669"/>
    <property type="project" value="UniProtKB-ARBA"/>
</dbReference>
<evidence type="ECO:0000256" key="4">
    <source>
        <dbReference type="ARBA" id="ARBA00022475"/>
    </source>
</evidence>
<dbReference type="SUPFAM" id="SSF103473">
    <property type="entry name" value="MFS general substrate transporter"/>
    <property type="match status" value="1"/>
</dbReference>
<dbReference type="CDD" id="cd17346">
    <property type="entry name" value="MFS_DtpA_like"/>
    <property type="match status" value="1"/>
</dbReference>
<gene>
    <name evidence="13" type="ORF">PML95_05520</name>
</gene>
<evidence type="ECO:0000259" key="12">
    <source>
        <dbReference type="PROSITE" id="PS50850"/>
    </source>
</evidence>
<dbReference type="AlphaFoldDB" id="A0AAE9XMU1"/>
<dbReference type="FunFam" id="1.20.1250.20:FF:000017">
    <property type="entry name" value="Dipeptide and tripeptide permease A"/>
    <property type="match status" value="1"/>
</dbReference>
<evidence type="ECO:0000256" key="2">
    <source>
        <dbReference type="ARBA" id="ARBA00005982"/>
    </source>
</evidence>
<feature type="domain" description="Major facilitator superfamily (MFS) profile" evidence="12">
    <location>
        <begin position="24"/>
        <end position="490"/>
    </location>
</feature>
<dbReference type="GO" id="GO:0005886">
    <property type="term" value="C:plasma membrane"/>
    <property type="evidence" value="ECO:0007669"/>
    <property type="project" value="UniProtKB-SubCell"/>
</dbReference>
<feature type="transmembrane region" description="Helical" evidence="11">
    <location>
        <begin position="295"/>
        <end position="320"/>
    </location>
</feature>
<feature type="transmembrane region" description="Helical" evidence="11">
    <location>
        <begin position="340"/>
        <end position="360"/>
    </location>
</feature>
<dbReference type="PROSITE" id="PS01023">
    <property type="entry name" value="PTR2_2"/>
    <property type="match status" value="1"/>
</dbReference>
<dbReference type="PROSITE" id="PS50850">
    <property type="entry name" value="MFS"/>
    <property type="match status" value="1"/>
</dbReference>
<feature type="transmembrane region" description="Helical" evidence="11">
    <location>
        <begin position="258"/>
        <end position="275"/>
    </location>
</feature>
<evidence type="ECO:0000256" key="11">
    <source>
        <dbReference type="SAM" id="Phobius"/>
    </source>
</evidence>
<organism evidence="13 14">
    <name type="scientific">Vagococcus lutrae</name>
    <dbReference type="NCBI Taxonomy" id="81947"/>
    <lineage>
        <taxon>Bacteria</taxon>
        <taxon>Bacillati</taxon>
        <taxon>Bacillota</taxon>
        <taxon>Bacilli</taxon>
        <taxon>Lactobacillales</taxon>
        <taxon>Enterococcaceae</taxon>
        <taxon>Vagococcus</taxon>
    </lineage>
</organism>
<protein>
    <recommendedName>
        <fullName evidence="9">Di-/tripeptide transporter</fullName>
    </recommendedName>
</protein>
<keyword evidence="5 10" id="KW-0812">Transmembrane</keyword>
<dbReference type="Pfam" id="PF00854">
    <property type="entry name" value="PTR2"/>
    <property type="match status" value="1"/>
</dbReference>
<dbReference type="GO" id="GO:0015333">
    <property type="term" value="F:peptide:proton symporter activity"/>
    <property type="evidence" value="ECO:0007669"/>
    <property type="project" value="UniProtKB-ARBA"/>
</dbReference>
<evidence type="ECO:0000313" key="13">
    <source>
        <dbReference type="EMBL" id="WCG23620.1"/>
    </source>
</evidence>
<feature type="transmembrane region" description="Helical" evidence="11">
    <location>
        <begin position="234"/>
        <end position="252"/>
    </location>
</feature>
<feature type="transmembrane region" description="Helical" evidence="11">
    <location>
        <begin position="37"/>
        <end position="55"/>
    </location>
</feature>
<evidence type="ECO:0000256" key="9">
    <source>
        <dbReference type="ARBA" id="ARBA00069644"/>
    </source>
</evidence>
<proteinExistence type="inferred from homology"/>
<dbReference type="InterPro" id="IPR018456">
    <property type="entry name" value="PTR2_symporter_CS"/>
</dbReference>
<dbReference type="EMBL" id="CP116507">
    <property type="protein sequence ID" value="WCG23620.1"/>
    <property type="molecule type" value="Genomic_DNA"/>
</dbReference>
<dbReference type="InterPro" id="IPR036259">
    <property type="entry name" value="MFS_trans_sf"/>
</dbReference>
<evidence type="ECO:0000256" key="10">
    <source>
        <dbReference type="RuleBase" id="RU003755"/>
    </source>
</evidence>
<dbReference type="InterPro" id="IPR005279">
    <property type="entry name" value="Dipep/tripep_permease"/>
</dbReference>
<comment type="similarity">
    <text evidence="2 10">Belongs to the major facilitator superfamily. Proton-dependent oligopeptide transporter (POT/PTR) (TC 2.A.17) family.</text>
</comment>
<feature type="transmembrane region" description="Helical" evidence="11">
    <location>
        <begin position="99"/>
        <end position="130"/>
    </location>
</feature>
<dbReference type="PANTHER" id="PTHR23517:SF15">
    <property type="entry name" value="PROTON-DEPENDENT OLIGOPEPTIDE FAMILY TRANSPORT PROTEIN"/>
    <property type="match status" value="1"/>
</dbReference>
<dbReference type="GO" id="GO:0042937">
    <property type="term" value="F:tripeptide transmembrane transporter activity"/>
    <property type="evidence" value="ECO:0007669"/>
    <property type="project" value="UniProtKB-ARBA"/>
</dbReference>
<name>A0AAE9XMU1_9ENTE</name>
<evidence type="ECO:0000256" key="5">
    <source>
        <dbReference type="ARBA" id="ARBA00022692"/>
    </source>
</evidence>
<feature type="transmembrane region" description="Helical" evidence="11">
    <location>
        <begin position="399"/>
        <end position="417"/>
    </location>
</feature>
<evidence type="ECO:0000256" key="6">
    <source>
        <dbReference type="ARBA" id="ARBA00022989"/>
    </source>
</evidence>
<evidence type="ECO:0000313" key="14">
    <source>
        <dbReference type="Proteomes" id="UP001179600"/>
    </source>
</evidence>
<keyword evidence="4" id="KW-1003">Cell membrane</keyword>
<dbReference type="PANTHER" id="PTHR23517">
    <property type="entry name" value="RESISTANCE PROTEIN MDTM, PUTATIVE-RELATED-RELATED"/>
    <property type="match status" value="1"/>
</dbReference>
<evidence type="ECO:0000256" key="7">
    <source>
        <dbReference type="ARBA" id="ARBA00023136"/>
    </source>
</evidence>
<dbReference type="Gene3D" id="1.20.1250.20">
    <property type="entry name" value="MFS general substrate transporter like domains"/>
    <property type="match status" value="1"/>
</dbReference>
<dbReference type="NCBIfam" id="TIGR00924">
    <property type="entry name" value="yjdL_sub1_fam"/>
    <property type="match status" value="1"/>
</dbReference>
<feature type="transmembrane region" description="Helical" evidence="11">
    <location>
        <begin position="67"/>
        <end position="87"/>
    </location>
</feature>
<dbReference type="Proteomes" id="UP001179600">
    <property type="component" value="Chromosome"/>
</dbReference>
<comment type="function">
    <text evidence="8">Proton-dependent uptake of di- or tri-peptides.</text>
</comment>
<keyword evidence="7 11" id="KW-0472">Membrane</keyword>
<feature type="transmembrane region" description="Helical" evidence="11">
    <location>
        <begin position="372"/>
        <end position="393"/>
    </location>
</feature>
<dbReference type="InterPro" id="IPR020846">
    <property type="entry name" value="MFS_dom"/>
</dbReference>